<dbReference type="Pfam" id="PF03167">
    <property type="entry name" value="UDG"/>
    <property type="match status" value="1"/>
</dbReference>
<sequence>MSGVPWDDQSGERLRAWMGIGEAQFYDPQNVAILPMGFCYPGVASGGGDKPPVKRCAPTWHQRIIDCMPEIQLTLLVGGYAQKFYNQHPSRTLTDTVAAFRDYLPTTLPLPHPSLARGWLDATQPLVRGGCAANIAASNR</sequence>
<keyword evidence="3" id="KW-1185">Reference proteome</keyword>
<dbReference type="SUPFAM" id="SSF52141">
    <property type="entry name" value="Uracil-DNA glycosylase-like"/>
    <property type="match status" value="1"/>
</dbReference>
<dbReference type="InterPro" id="IPR047124">
    <property type="entry name" value="HI_0220.2"/>
</dbReference>
<dbReference type="PANTHER" id="PTHR42160:SF1">
    <property type="entry name" value="URACIL-DNA GLYCOSYLASE SUPERFAMILY PROTEIN"/>
    <property type="match status" value="1"/>
</dbReference>
<dbReference type="RefSeq" id="WP_282219662.1">
    <property type="nucleotide sequence ID" value="NZ_CP118246.1"/>
</dbReference>
<dbReference type="Gene3D" id="3.40.470.10">
    <property type="entry name" value="Uracil-DNA glycosylase-like domain"/>
    <property type="match status" value="1"/>
</dbReference>
<organism evidence="2 3">
    <name type="scientific">Devosia algicola</name>
    <dbReference type="NCBI Taxonomy" id="3026418"/>
    <lineage>
        <taxon>Bacteria</taxon>
        <taxon>Pseudomonadati</taxon>
        <taxon>Pseudomonadota</taxon>
        <taxon>Alphaproteobacteria</taxon>
        <taxon>Hyphomicrobiales</taxon>
        <taxon>Devosiaceae</taxon>
        <taxon>Devosia</taxon>
    </lineage>
</organism>
<reference evidence="2 3" key="1">
    <citation type="submission" date="2023-02" db="EMBL/GenBank/DDBJ databases">
        <title>Devosia algicola sp. nov., isolated from the phycosphere of marine algae.</title>
        <authorList>
            <person name="Kim J.M."/>
            <person name="Lee J.K."/>
            <person name="Choi B.J."/>
            <person name="Bayburt H."/>
            <person name="Jeon C.O."/>
        </authorList>
    </citation>
    <scope>NUCLEOTIDE SEQUENCE [LARGE SCALE GENOMIC DNA]</scope>
    <source>
        <strain evidence="2 3">G20-9</strain>
    </source>
</reference>
<evidence type="ECO:0000313" key="3">
    <source>
        <dbReference type="Proteomes" id="UP001220530"/>
    </source>
</evidence>
<dbReference type="InterPro" id="IPR005122">
    <property type="entry name" value="Uracil-DNA_glycosylase-like"/>
</dbReference>
<dbReference type="EMBL" id="CP118246">
    <property type="protein sequence ID" value="WDR03268.1"/>
    <property type="molecule type" value="Genomic_DNA"/>
</dbReference>
<feature type="domain" description="Uracil-DNA glycosylase-like" evidence="1">
    <location>
        <begin position="2"/>
        <end position="115"/>
    </location>
</feature>
<dbReference type="InterPro" id="IPR036895">
    <property type="entry name" value="Uracil-DNA_glycosylase-like_sf"/>
</dbReference>
<name>A0ABY7YQ53_9HYPH</name>
<dbReference type="Proteomes" id="UP001220530">
    <property type="component" value="Chromosome"/>
</dbReference>
<protein>
    <submittedName>
        <fullName evidence="2">Uracil-DNA glycosylase family protein</fullName>
    </submittedName>
</protein>
<accession>A0ABY7YQ53</accession>
<evidence type="ECO:0000259" key="1">
    <source>
        <dbReference type="Pfam" id="PF03167"/>
    </source>
</evidence>
<evidence type="ECO:0000313" key="2">
    <source>
        <dbReference type="EMBL" id="WDR03268.1"/>
    </source>
</evidence>
<dbReference type="PANTHER" id="PTHR42160">
    <property type="entry name" value="URACIL-DNA GLYCOSYLASE SUPERFAMILY PROTEIN"/>
    <property type="match status" value="1"/>
</dbReference>
<dbReference type="CDD" id="cd10033">
    <property type="entry name" value="UDG_like"/>
    <property type="match status" value="1"/>
</dbReference>
<gene>
    <name evidence="2" type="ORF">PSQ19_03670</name>
</gene>
<proteinExistence type="predicted"/>